<feature type="transmembrane region" description="Helical" evidence="1">
    <location>
        <begin position="491"/>
        <end position="510"/>
    </location>
</feature>
<dbReference type="PANTHER" id="PTHR35902:SF3">
    <property type="entry name" value="NPCBM-ASSOCIATED, NEW3 DOMAIN OF ALPHA-GALACTOSIDASE"/>
    <property type="match status" value="1"/>
</dbReference>
<evidence type="ECO:0000313" key="4">
    <source>
        <dbReference type="Proteomes" id="UP000199170"/>
    </source>
</evidence>
<dbReference type="InterPro" id="IPR013783">
    <property type="entry name" value="Ig-like_fold"/>
</dbReference>
<evidence type="ECO:0000259" key="2">
    <source>
        <dbReference type="Pfam" id="PF10633"/>
    </source>
</evidence>
<keyword evidence="1" id="KW-0472">Membrane</keyword>
<dbReference type="EMBL" id="FNPB01000021">
    <property type="protein sequence ID" value="SDY54583.1"/>
    <property type="molecule type" value="Genomic_DNA"/>
</dbReference>
<evidence type="ECO:0000256" key="1">
    <source>
        <dbReference type="SAM" id="Phobius"/>
    </source>
</evidence>
<sequence>MKRKLFAVLIVASLLLSAVPAVALTSNPEIQTVIQDPTLQPGGVNEVSFQLLNDGTGAEDETRDAYNVHIRPANSVGPIDVETNELYVESLPDGTPADLSLSLDVPANIDSGTYRIPLRLTYEYDNGAGNDVERKKTIYLSVRVKSGPQFDVVDTSSTATVGGTGTLEVTMRNVGTTAAYDSTVSLSSSAPAISLGSGTSSTRFVDAWERGENRTFEFETTLQDSASVGNYSLSAQIDFEKPGGTTGSSPSLTIPLRALPEMTFDVSDVSSSLRVGEEGTVTGTVTNTGPMAADNAVVTLENPGQTLSLVETSVAVGSLEPGESAPFTFDVEVTSSASAGARQLDFGVTYRDMADRSRESDTIPTRVDVQQESPEFDVEPINATYTAGSGGTFEVTVTNNRDHALTDISAKIYMDSPLSTSDDEAFVERLEPGESQTVRFQVSAGGDATAKTYPVKMDFQYDQPDGDTIISDTYQVPVEVTADADGGGLPVLPIVGVVAVLLVGGGFLYYRRQG</sequence>
<name>A0A1H3KQZ2_9EURY</name>
<dbReference type="STRING" id="660517.SAMN04487946_12130"/>
<feature type="domain" description="Alpha-galactosidase NEW3" evidence="2">
    <location>
        <begin position="386"/>
        <end position="460"/>
    </location>
</feature>
<dbReference type="PANTHER" id="PTHR35902">
    <property type="entry name" value="S-LAYER DOMAIN-LIKE PROTEIN-RELATED"/>
    <property type="match status" value="1"/>
</dbReference>
<organism evidence="3 4">
    <name type="scientific">Halobellus clavatus</name>
    <dbReference type="NCBI Taxonomy" id="660517"/>
    <lineage>
        <taxon>Archaea</taxon>
        <taxon>Methanobacteriati</taxon>
        <taxon>Methanobacteriota</taxon>
        <taxon>Stenosarchaea group</taxon>
        <taxon>Halobacteria</taxon>
        <taxon>Halobacteriales</taxon>
        <taxon>Haloferacaceae</taxon>
        <taxon>Halobellus</taxon>
    </lineage>
</organism>
<feature type="domain" description="Alpha-galactosidase NEW3" evidence="2">
    <location>
        <begin position="275"/>
        <end position="350"/>
    </location>
</feature>
<accession>A0A1H3KQZ2</accession>
<proteinExistence type="predicted"/>
<dbReference type="Proteomes" id="UP000199170">
    <property type="component" value="Unassembled WGS sequence"/>
</dbReference>
<dbReference type="InterPro" id="IPR018905">
    <property type="entry name" value="A-galactase_NEW3"/>
</dbReference>
<dbReference type="Gene3D" id="2.60.40.10">
    <property type="entry name" value="Immunoglobulins"/>
    <property type="match status" value="3"/>
</dbReference>
<keyword evidence="1" id="KW-0812">Transmembrane</keyword>
<gene>
    <name evidence="3" type="ORF">SAMN04487946_12130</name>
</gene>
<keyword evidence="1" id="KW-1133">Transmembrane helix</keyword>
<keyword evidence="4" id="KW-1185">Reference proteome</keyword>
<dbReference type="OrthoDB" id="56770at2157"/>
<protein>
    <submittedName>
        <fullName evidence="3">Uncharacterized conserved protein</fullName>
    </submittedName>
</protein>
<dbReference type="Pfam" id="PF10633">
    <property type="entry name" value="NPCBM_assoc"/>
    <property type="match status" value="2"/>
</dbReference>
<evidence type="ECO:0000313" key="3">
    <source>
        <dbReference type="EMBL" id="SDY54583.1"/>
    </source>
</evidence>
<dbReference type="AlphaFoldDB" id="A0A1H3KQZ2"/>
<reference evidence="4" key="1">
    <citation type="submission" date="2016-10" db="EMBL/GenBank/DDBJ databases">
        <authorList>
            <person name="Varghese N."/>
            <person name="Submissions S."/>
        </authorList>
    </citation>
    <scope>NUCLEOTIDE SEQUENCE [LARGE SCALE GENOMIC DNA]</scope>
    <source>
        <strain evidence="4">CGMCC 1.10118</strain>
    </source>
</reference>
<dbReference type="RefSeq" id="WP_089769828.1">
    <property type="nucleotide sequence ID" value="NZ_FNPB01000021.1"/>
</dbReference>